<sequence>MGEITESIREILEIIAITIVYAPLYIAMLIMVWICSKSGITRICRTTMRIAHIIYKIRKKLRDVFG</sequence>
<evidence type="ECO:0000256" key="1">
    <source>
        <dbReference type="SAM" id="Phobius"/>
    </source>
</evidence>
<dbReference type="RefSeq" id="WP_125670284.1">
    <property type="nucleotide sequence ID" value="NZ_RCOS01000022.1"/>
</dbReference>
<organism evidence="2 3">
    <name type="scientific">Candidatus Methanodesulfokora washburnensis</name>
    <dbReference type="NCBI Taxonomy" id="2478471"/>
    <lineage>
        <taxon>Archaea</taxon>
        <taxon>Thermoproteota</taxon>
        <taxon>Candidatus Korarchaeia</taxon>
        <taxon>Candidatus Korarchaeia incertae sedis</taxon>
        <taxon>Candidatus Methanodesulfokora</taxon>
    </lineage>
</organism>
<accession>A0A429GWZ6</accession>
<dbReference type="Proteomes" id="UP000277582">
    <property type="component" value="Unassembled WGS sequence"/>
</dbReference>
<gene>
    <name evidence="2" type="ORF">D6D85_01410</name>
</gene>
<dbReference type="AlphaFoldDB" id="A0A429GWZ6"/>
<feature type="transmembrane region" description="Helical" evidence="1">
    <location>
        <begin position="12"/>
        <end position="34"/>
    </location>
</feature>
<reference evidence="2 3" key="1">
    <citation type="submission" date="2018-10" db="EMBL/GenBank/DDBJ databases">
        <title>Co-occurring genomic capacity for anaerobic methane metabolism and dissimilatory sulfite reduction discovered in the Korarchaeota.</title>
        <authorList>
            <person name="Mckay L.J."/>
            <person name="Dlakic M."/>
            <person name="Fields M.W."/>
            <person name="Delmont T.O."/>
            <person name="Eren A.M."/>
            <person name="Jay Z.J."/>
            <person name="Klingelsmith K.B."/>
            <person name="Rusch D.B."/>
            <person name="Inskeep W.P."/>
        </authorList>
    </citation>
    <scope>NUCLEOTIDE SEQUENCE [LARGE SCALE GENOMIC DNA]</scope>
    <source>
        <strain evidence="2 3">MDKW</strain>
    </source>
</reference>
<evidence type="ECO:0000313" key="3">
    <source>
        <dbReference type="Proteomes" id="UP000277582"/>
    </source>
</evidence>
<protein>
    <submittedName>
        <fullName evidence="2">Uncharacterized protein</fullName>
    </submittedName>
</protein>
<evidence type="ECO:0000313" key="2">
    <source>
        <dbReference type="EMBL" id="RSN78295.1"/>
    </source>
</evidence>
<keyword evidence="3" id="KW-1185">Reference proteome</keyword>
<proteinExistence type="predicted"/>
<keyword evidence="1" id="KW-0812">Transmembrane</keyword>
<dbReference type="EMBL" id="RCOS01000022">
    <property type="protein sequence ID" value="RSN78295.1"/>
    <property type="molecule type" value="Genomic_DNA"/>
</dbReference>
<name>A0A429GWZ6_9CREN</name>
<comment type="caution">
    <text evidence="2">The sequence shown here is derived from an EMBL/GenBank/DDBJ whole genome shotgun (WGS) entry which is preliminary data.</text>
</comment>
<keyword evidence="1" id="KW-0472">Membrane</keyword>
<keyword evidence="1" id="KW-1133">Transmembrane helix</keyword>